<name>A0A834HJ25_RHOSS</name>
<dbReference type="EMBL" id="WJXA01000001">
    <property type="protein sequence ID" value="KAF7154217.1"/>
    <property type="molecule type" value="Genomic_DNA"/>
</dbReference>
<feature type="compositionally biased region" description="Basic and acidic residues" evidence="1">
    <location>
        <begin position="31"/>
        <end position="49"/>
    </location>
</feature>
<evidence type="ECO:0000313" key="3">
    <source>
        <dbReference type="Proteomes" id="UP000626092"/>
    </source>
</evidence>
<keyword evidence="3" id="KW-1185">Reference proteome</keyword>
<reference evidence="2" key="1">
    <citation type="submission" date="2019-11" db="EMBL/GenBank/DDBJ databases">
        <authorList>
            <person name="Liu Y."/>
            <person name="Hou J."/>
            <person name="Li T.-Q."/>
            <person name="Guan C.-H."/>
            <person name="Wu X."/>
            <person name="Wu H.-Z."/>
            <person name="Ling F."/>
            <person name="Zhang R."/>
            <person name="Shi X.-G."/>
            <person name="Ren J.-P."/>
            <person name="Chen E.-F."/>
            <person name="Sun J.-M."/>
        </authorList>
    </citation>
    <scope>NUCLEOTIDE SEQUENCE</scope>
    <source>
        <strain evidence="2">Adult_tree_wgs_1</strain>
        <tissue evidence="2">Leaves</tissue>
    </source>
</reference>
<accession>A0A834HJ25</accession>
<sequence>MVAGGLRFWGGSHGGLVGVRLWSGRLESGMEWKRQSDEPGKQMRNDVRVKNTSSSHVASRVSASAFGEMADHSEISDPKGESLMEKIAQLKHDSSSSDSAFVPRNPHPPPQAQLWHFRFF</sequence>
<dbReference type="Proteomes" id="UP000626092">
    <property type="component" value="Unassembled WGS sequence"/>
</dbReference>
<feature type="region of interest" description="Disordered" evidence="1">
    <location>
        <begin position="31"/>
        <end position="63"/>
    </location>
</feature>
<evidence type="ECO:0000313" key="2">
    <source>
        <dbReference type="EMBL" id="KAF7154217.1"/>
    </source>
</evidence>
<protein>
    <submittedName>
        <fullName evidence="2">Uncharacterized protein</fullName>
    </submittedName>
</protein>
<feature type="compositionally biased region" description="Low complexity" evidence="1">
    <location>
        <begin position="53"/>
        <end position="63"/>
    </location>
</feature>
<gene>
    <name evidence="2" type="ORF">RHSIM_Rhsim01G0167500</name>
</gene>
<evidence type="ECO:0000256" key="1">
    <source>
        <dbReference type="SAM" id="MobiDB-lite"/>
    </source>
</evidence>
<dbReference type="AlphaFoldDB" id="A0A834HJ25"/>
<comment type="caution">
    <text evidence="2">The sequence shown here is derived from an EMBL/GenBank/DDBJ whole genome shotgun (WGS) entry which is preliminary data.</text>
</comment>
<organism evidence="2 3">
    <name type="scientific">Rhododendron simsii</name>
    <name type="common">Sims's rhododendron</name>
    <dbReference type="NCBI Taxonomy" id="118357"/>
    <lineage>
        <taxon>Eukaryota</taxon>
        <taxon>Viridiplantae</taxon>
        <taxon>Streptophyta</taxon>
        <taxon>Embryophyta</taxon>
        <taxon>Tracheophyta</taxon>
        <taxon>Spermatophyta</taxon>
        <taxon>Magnoliopsida</taxon>
        <taxon>eudicotyledons</taxon>
        <taxon>Gunneridae</taxon>
        <taxon>Pentapetalae</taxon>
        <taxon>asterids</taxon>
        <taxon>Ericales</taxon>
        <taxon>Ericaceae</taxon>
        <taxon>Ericoideae</taxon>
        <taxon>Rhodoreae</taxon>
        <taxon>Rhododendron</taxon>
    </lineage>
</organism>
<proteinExistence type="predicted"/>